<dbReference type="Proteomes" id="UP001303115">
    <property type="component" value="Unassembled WGS sequence"/>
</dbReference>
<protein>
    <submittedName>
        <fullName evidence="2">Uncharacterized protein</fullName>
    </submittedName>
</protein>
<feature type="region of interest" description="Disordered" evidence="1">
    <location>
        <begin position="1"/>
        <end position="26"/>
    </location>
</feature>
<dbReference type="AlphaFoldDB" id="A0AAN6PBS6"/>
<evidence type="ECO:0000256" key="1">
    <source>
        <dbReference type="SAM" id="MobiDB-lite"/>
    </source>
</evidence>
<feature type="compositionally biased region" description="Basic and acidic residues" evidence="1">
    <location>
        <begin position="17"/>
        <end position="26"/>
    </location>
</feature>
<evidence type="ECO:0000313" key="3">
    <source>
        <dbReference type="Proteomes" id="UP001303115"/>
    </source>
</evidence>
<name>A0AAN6PBS6_9PEZI</name>
<comment type="caution">
    <text evidence="2">The sequence shown here is derived from an EMBL/GenBank/DDBJ whole genome shotgun (WGS) entry which is preliminary data.</text>
</comment>
<sequence>MGTDRDRSRPTKKFHRTANDEKHREFSLEPRPRMTYPSDLDLMLRAQQNPSLTTGFATGAPDLTAALLNDRCTQLFKEATAVLWRTKSRLRGNINPISFIFSLRTRPALQPWAAAIHPKPFITFFLVLRAARNAFIIGEVYKPSGTSSSSGTKKLQPYDTLPRAIDAFHGVDRFDWGGYDIVEWTAQRRVCGAFVVFRPAVVNRNADGDVAMGDGPTVVDDQMMLLFRDRVETSLRQFGAVVKEEVLDKALGDVIKRHQESRAQAAAARKKRGGVSSGEGC</sequence>
<evidence type="ECO:0000313" key="2">
    <source>
        <dbReference type="EMBL" id="KAK4034550.1"/>
    </source>
</evidence>
<dbReference type="EMBL" id="MU854475">
    <property type="protein sequence ID" value="KAK4034550.1"/>
    <property type="molecule type" value="Genomic_DNA"/>
</dbReference>
<gene>
    <name evidence="2" type="ORF">C8A01DRAFT_38982</name>
</gene>
<organism evidence="2 3">
    <name type="scientific">Parachaetomium inaequale</name>
    <dbReference type="NCBI Taxonomy" id="2588326"/>
    <lineage>
        <taxon>Eukaryota</taxon>
        <taxon>Fungi</taxon>
        <taxon>Dikarya</taxon>
        <taxon>Ascomycota</taxon>
        <taxon>Pezizomycotina</taxon>
        <taxon>Sordariomycetes</taxon>
        <taxon>Sordariomycetidae</taxon>
        <taxon>Sordariales</taxon>
        <taxon>Chaetomiaceae</taxon>
        <taxon>Parachaetomium</taxon>
    </lineage>
</organism>
<proteinExistence type="predicted"/>
<reference evidence="3" key="1">
    <citation type="journal article" date="2023" name="Mol. Phylogenet. Evol.">
        <title>Genome-scale phylogeny and comparative genomics of the fungal order Sordariales.</title>
        <authorList>
            <person name="Hensen N."/>
            <person name="Bonometti L."/>
            <person name="Westerberg I."/>
            <person name="Brannstrom I.O."/>
            <person name="Guillou S."/>
            <person name="Cros-Aarteil S."/>
            <person name="Calhoun S."/>
            <person name="Haridas S."/>
            <person name="Kuo A."/>
            <person name="Mondo S."/>
            <person name="Pangilinan J."/>
            <person name="Riley R."/>
            <person name="LaButti K."/>
            <person name="Andreopoulos B."/>
            <person name="Lipzen A."/>
            <person name="Chen C."/>
            <person name="Yan M."/>
            <person name="Daum C."/>
            <person name="Ng V."/>
            <person name="Clum A."/>
            <person name="Steindorff A."/>
            <person name="Ohm R.A."/>
            <person name="Martin F."/>
            <person name="Silar P."/>
            <person name="Natvig D.O."/>
            <person name="Lalanne C."/>
            <person name="Gautier V."/>
            <person name="Ament-Velasquez S.L."/>
            <person name="Kruys A."/>
            <person name="Hutchinson M.I."/>
            <person name="Powell A.J."/>
            <person name="Barry K."/>
            <person name="Miller A.N."/>
            <person name="Grigoriev I.V."/>
            <person name="Debuchy R."/>
            <person name="Gladieux P."/>
            <person name="Hiltunen Thoren M."/>
            <person name="Johannesson H."/>
        </authorList>
    </citation>
    <scope>NUCLEOTIDE SEQUENCE [LARGE SCALE GENOMIC DNA]</scope>
    <source>
        <strain evidence="3">CBS 284.82</strain>
    </source>
</reference>
<accession>A0AAN6PBS6</accession>
<keyword evidence="3" id="KW-1185">Reference proteome</keyword>